<sequence length="142" mass="15119">MDRVPCYAANVRRAALALTSLYDAALTPHGLKVTQYSLLHAVKRHGRTNLTALGDATGLDRSTLGRNLRVLEGMGLVALEPGEDQRDRVAALTEEGRARLRAAAPGWAAAQRAVERVLGANAEQLTELARRLAALPGDSEAA</sequence>
<accession>B8JG42</accession>
<protein>
    <submittedName>
        <fullName evidence="2">Transcriptional regulator, MarR family</fullName>
    </submittedName>
</protein>
<dbReference type="Pfam" id="PF12802">
    <property type="entry name" value="MarR_2"/>
    <property type="match status" value="1"/>
</dbReference>
<name>B8JG42_ANAD2</name>
<dbReference type="Gene3D" id="1.10.10.10">
    <property type="entry name" value="Winged helix-like DNA-binding domain superfamily/Winged helix DNA-binding domain"/>
    <property type="match status" value="1"/>
</dbReference>
<dbReference type="SUPFAM" id="SSF46785">
    <property type="entry name" value="Winged helix' DNA-binding domain"/>
    <property type="match status" value="1"/>
</dbReference>
<feature type="domain" description="HTH marR-type" evidence="1">
    <location>
        <begin position="4"/>
        <end position="134"/>
    </location>
</feature>
<evidence type="ECO:0000259" key="1">
    <source>
        <dbReference type="PROSITE" id="PS50995"/>
    </source>
</evidence>
<dbReference type="EMBL" id="CP001359">
    <property type="protein sequence ID" value="ACL66445.1"/>
    <property type="molecule type" value="Genomic_DNA"/>
</dbReference>
<dbReference type="PROSITE" id="PS50995">
    <property type="entry name" value="HTH_MARR_2"/>
    <property type="match status" value="1"/>
</dbReference>
<proteinExistence type="predicted"/>
<dbReference type="RefSeq" id="WP_012634169.1">
    <property type="nucleotide sequence ID" value="NC_011891.1"/>
</dbReference>
<dbReference type="GO" id="GO:0003700">
    <property type="term" value="F:DNA-binding transcription factor activity"/>
    <property type="evidence" value="ECO:0007669"/>
    <property type="project" value="InterPro"/>
</dbReference>
<organism evidence="2 3">
    <name type="scientific">Anaeromyxobacter dehalogenans (strain ATCC BAA-258 / DSM 21875 / 2CP-1)</name>
    <dbReference type="NCBI Taxonomy" id="455488"/>
    <lineage>
        <taxon>Bacteria</taxon>
        <taxon>Pseudomonadati</taxon>
        <taxon>Myxococcota</taxon>
        <taxon>Myxococcia</taxon>
        <taxon>Myxococcales</taxon>
        <taxon>Cystobacterineae</taxon>
        <taxon>Anaeromyxobacteraceae</taxon>
        <taxon>Anaeromyxobacter</taxon>
    </lineage>
</organism>
<dbReference type="PANTHER" id="PTHR33164:SF105">
    <property type="entry name" value="TRANSCRIPTIONAL REPRESSOR PROTEIN-RELATED"/>
    <property type="match status" value="1"/>
</dbReference>
<dbReference type="KEGG" id="acp:A2cp1_3110"/>
<dbReference type="Proteomes" id="UP000007089">
    <property type="component" value="Chromosome"/>
</dbReference>
<dbReference type="GO" id="GO:0006950">
    <property type="term" value="P:response to stress"/>
    <property type="evidence" value="ECO:0007669"/>
    <property type="project" value="TreeGrafter"/>
</dbReference>
<dbReference type="InterPro" id="IPR039422">
    <property type="entry name" value="MarR/SlyA-like"/>
</dbReference>
<dbReference type="InterPro" id="IPR000835">
    <property type="entry name" value="HTH_MarR-typ"/>
</dbReference>
<gene>
    <name evidence="2" type="ordered locus">A2cp1_3110</name>
</gene>
<reference evidence="2" key="1">
    <citation type="submission" date="2009-01" db="EMBL/GenBank/DDBJ databases">
        <title>Complete sequence of Anaeromyxobacter dehalogenans 2CP-1.</title>
        <authorList>
            <consortium name="US DOE Joint Genome Institute"/>
            <person name="Lucas S."/>
            <person name="Copeland A."/>
            <person name="Lapidus A."/>
            <person name="Glavina del Rio T."/>
            <person name="Dalin E."/>
            <person name="Tice H."/>
            <person name="Bruce D."/>
            <person name="Goodwin L."/>
            <person name="Pitluck S."/>
            <person name="Saunders E."/>
            <person name="Brettin T."/>
            <person name="Detter J.C."/>
            <person name="Han C."/>
            <person name="Larimer F."/>
            <person name="Land M."/>
            <person name="Hauser L."/>
            <person name="Kyrpides N."/>
            <person name="Ovchinnikova G."/>
            <person name="Beliaev A.S."/>
            <person name="Richardson P."/>
        </authorList>
    </citation>
    <scope>NUCLEOTIDE SEQUENCE</scope>
    <source>
        <strain evidence="2">2CP-1</strain>
    </source>
</reference>
<dbReference type="InterPro" id="IPR036390">
    <property type="entry name" value="WH_DNA-bd_sf"/>
</dbReference>
<evidence type="ECO:0000313" key="3">
    <source>
        <dbReference type="Proteomes" id="UP000007089"/>
    </source>
</evidence>
<dbReference type="HOGENOM" id="CLU_083287_35_3_7"/>
<dbReference type="SMART" id="SM00347">
    <property type="entry name" value="HTH_MARR"/>
    <property type="match status" value="1"/>
</dbReference>
<dbReference type="AlphaFoldDB" id="B8JG42"/>
<dbReference type="InterPro" id="IPR036388">
    <property type="entry name" value="WH-like_DNA-bd_sf"/>
</dbReference>
<dbReference type="PANTHER" id="PTHR33164">
    <property type="entry name" value="TRANSCRIPTIONAL REGULATOR, MARR FAMILY"/>
    <property type="match status" value="1"/>
</dbReference>
<evidence type="ECO:0000313" key="2">
    <source>
        <dbReference type="EMBL" id="ACL66445.1"/>
    </source>
</evidence>
<keyword evidence="3" id="KW-1185">Reference proteome</keyword>